<reference evidence="2" key="1">
    <citation type="journal article" date="2019" name="Int. J. Syst. Evol. Microbiol.">
        <title>The Global Catalogue of Microorganisms (GCM) 10K type strain sequencing project: providing services to taxonomists for standard genome sequencing and annotation.</title>
        <authorList>
            <consortium name="The Broad Institute Genomics Platform"/>
            <consortium name="The Broad Institute Genome Sequencing Center for Infectious Disease"/>
            <person name="Wu L."/>
            <person name="Ma J."/>
        </authorList>
    </citation>
    <scope>NUCLEOTIDE SEQUENCE [LARGE SCALE GENOMIC DNA]</scope>
    <source>
        <strain evidence="2">CCM 7526</strain>
    </source>
</reference>
<dbReference type="Proteomes" id="UP001597183">
    <property type="component" value="Unassembled WGS sequence"/>
</dbReference>
<organism evidence="1 2">
    <name type="scientific">Actinoplanes sichuanensis</name>
    <dbReference type="NCBI Taxonomy" id="512349"/>
    <lineage>
        <taxon>Bacteria</taxon>
        <taxon>Bacillati</taxon>
        <taxon>Actinomycetota</taxon>
        <taxon>Actinomycetes</taxon>
        <taxon>Micromonosporales</taxon>
        <taxon>Micromonosporaceae</taxon>
        <taxon>Actinoplanes</taxon>
    </lineage>
</organism>
<gene>
    <name evidence="1" type="ORF">ACFQ5G_47105</name>
</gene>
<accession>A0ABW4ASL5</accession>
<dbReference type="RefSeq" id="WP_378079208.1">
    <property type="nucleotide sequence ID" value="NZ_JBHTMK010000063.1"/>
</dbReference>
<name>A0ABW4ASL5_9ACTN</name>
<dbReference type="InterPro" id="IPR037883">
    <property type="entry name" value="Knr4/Smi1-like_sf"/>
</dbReference>
<keyword evidence="2" id="KW-1185">Reference proteome</keyword>
<protein>
    <recommendedName>
        <fullName evidence="3">Knr4/Smi1-like domain-containing protein</fullName>
    </recommendedName>
</protein>
<comment type="caution">
    <text evidence="1">The sequence shown here is derived from an EMBL/GenBank/DDBJ whole genome shotgun (WGS) entry which is preliminary data.</text>
</comment>
<proteinExistence type="predicted"/>
<evidence type="ECO:0000313" key="2">
    <source>
        <dbReference type="Proteomes" id="UP001597183"/>
    </source>
</evidence>
<dbReference type="EMBL" id="JBHTMK010000063">
    <property type="protein sequence ID" value="MFD1372943.1"/>
    <property type="molecule type" value="Genomic_DNA"/>
</dbReference>
<dbReference type="Gene3D" id="3.40.1580.10">
    <property type="entry name" value="SMI1/KNR4-like"/>
    <property type="match status" value="1"/>
</dbReference>
<dbReference type="SUPFAM" id="SSF160631">
    <property type="entry name" value="SMI1/KNR4-like"/>
    <property type="match status" value="1"/>
</dbReference>
<evidence type="ECO:0008006" key="3">
    <source>
        <dbReference type="Google" id="ProtNLM"/>
    </source>
</evidence>
<sequence>MIYGADEREYRIPTSEMAELNEHIVGAIMEEADYRGPVDEAEFAEADQGLGLPLPRAWRSYLQGESWFRRGWLTSETYIWLNTPREMLGLHEAWAEATDAHPGMAIIGGDGSREQLVLDLRKDPAPVLLLDTTSAGWETGIPQAGDIGRFIDRLESGEFEFGFGG</sequence>
<evidence type="ECO:0000313" key="1">
    <source>
        <dbReference type="EMBL" id="MFD1372943.1"/>
    </source>
</evidence>